<evidence type="ECO:0000313" key="2">
    <source>
        <dbReference type="Proteomes" id="UP001627154"/>
    </source>
</evidence>
<accession>A0ABD2XKH2</accession>
<dbReference type="Proteomes" id="UP001627154">
    <property type="component" value="Unassembled WGS sequence"/>
</dbReference>
<name>A0ABD2XKH2_9HYME</name>
<proteinExistence type="predicted"/>
<protein>
    <submittedName>
        <fullName evidence="1">Uncharacterized protein</fullName>
    </submittedName>
</protein>
<organism evidence="1 2">
    <name type="scientific">Trichogramma kaykai</name>
    <dbReference type="NCBI Taxonomy" id="54128"/>
    <lineage>
        <taxon>Eukaryota</taxon>
        <taxon>Metazoa</taxon>
        <taxon>Ecdysozoa</taxon>
        <taxon>Arthropoda</taxon>
        <taxon>Hexapoda</taxon>
        <taxon>Insecta</taxon>
        <taxon>Pterygota</taxon>
        <taxon>Neoptera</taxon>
        <taxon>Endopterygota</taxon>
        <taxon>Hymenoptera</taxon>
        <taxon>Apocrita</taxon>
        <taxon>Proctotrupomorpha</taxon>
        <taxon>Chalcidoidea</taxon>
        <taxon>Trichogrammatidae</taxon>
        <taxon>Trichogramma</taxon>
    </lineage>
</organism>
<keyword evidence="2" id="KW-1185">Reference proteome</keyword>
<comment type="caution">
    <text evidence="1">The sequence shown here is derived from an EMBL/GenBank/DDBJ whole genome shotgun (WGS) entry which is preliminary data.</text>
</comment>
<dbReference type="EMBL" id="JBJJXI010000020">
    <property type="protein sequence ID" value="KAL3405669.1"/>
    <property type="molecule type" value="Genomic_DNA"/>
</dbReference>
<gene>
    <name evidence="1" type="ORF">TKK_002031</name>
</gene>
<sequence length="256" mass="28878">MSIADTSIDTYRGITEEQQKITAVGITIQNVSKEIDRLQRYERQVYSIIVPLCKDVQASADEAREQLEGKSSAGLVVGQWQIQSSLTGIARHIQEMTDGFEVQPKIMEIFCKVSEGIDVMVELYRIMDEYQYKIGLGRFIANINARGSLRVVTGNNDLDQAVNDLMLEIQNNVVVQHYKVATGAVKRNVFPFARAFFGYYDLPKNLTTNNDPNEIASYVSNQLGQLKNELLKSNSVIYDHDQFLHQNIAFDGTEGQ</sequence>
<evidence type="ECO:0000313" key="1">
    <source>
        <dbReference type="EMBL" id="KAL3405669.1"/>
    </source>
</evidence>
<dbReference type="AlphaFoldDB" id="A0ABD2XKH2"/>
<reference evidence="1 2" key="1">
    <citation type="journal article" date="2024" name="bioRxiv">
        <title>A reference genome for Trichogramma kaykai: A tiny desert-dwelling parasitoid wasp with competing sex-ratio distorters.</title>
        <authorList>
            <person name="Culotta J."/>
            <person name="Lindsey A.R."/>
        </authorList>
    </citation>
    <scope>NUCLEOTIDE SEQUENCE [LARGE SCALE GENOMIC DNA]</scope>
    <source>
        <strain evidence="1 2">KSX58</strain>
    </source>
</reference>